<gene>
    <name evidence="4" type="ORF">QNI22_25930</name>
</gene>
<dbReference type="CDD" id="cd15457">
    <property type="entry name" value="NADAR"/>
    <property type="match status" value="1"/>
</dbReference>
<sequence>MTPSFTLDSPMPPIWIMYPHISQYSIGWRMGYGEGYKFNLGDWKENLSEEQRRQYEEMFPHPVFWREYYNPDYDFEDIEDFECGTVQLWHKNGEMQYSREKLIEQVKSAPLSYLFFWKPNPDALDKFCLGQWQPSYFEVDEGEYTCAEQYMMAEKARLFEDAETESRIMQSTDPKEMKALGQKVKNFDQSIWDKAKYSIVLNGNYYKFTQNKDMRDYLLSTGNQILVEASPLDTIWGIGLAEDNAKALDPTTWRGSNLLGFALMEVRDELRKVYKNYHIIDWSKLKEYTV</sequence>
<organism evidence="4 5">
    <name type="scientific">Xanthocytophaga agilis</name>
    <dbReference type="NCBI Taxonomy" id="3048010"/>
    <lineage>
        <taxon>Bacteria</taxon>
        <taxon>Pseudomonadati</taxon>
        <taxon>Bacteroidota</taxon>
        <taxon>Cytophagia</taxon>
        <taxon>Cytophagales</taxon>
        <taxon>Rhodocytophagaceae</taxon>
        <taxon>Xanthocytophaga</taxon>
    </lineage>
</organism>
<dbReference type="NCBIfam" id="TIGR02464">
    <property type="entry name" value="ribofla_fusion"/>
    <property type="match status" value="1"/>
</dbReference>
<proteinExistence type="predicted"/>
<dbReference type="Gene3D" id="1.10.357.40">
    <property type="entry name" value="YbiA-like"/>
    <property type="match status" value="1"/>
</dbReference>
<protein>
    <submittedName>
        <fullName evidence="4">NADAR domain-containing protein</fullName>
    </submittedName>
</protein>
<dbReference type="InterPro" id="IPR012816">
    <property type="entry name" value="NADAR"/>
</dbReference>
<dbReference type="Proteomes" id="UP001232063">
    <property type="component" value="Unassembled WGS sequence"/>
</dbReference>
<feature type="domain" description="NADAR" evidence="3">
    <location>
        <begin position="115"/>
        <end position="271"/>
    </location>
</feature>
<dbReference type="RefSeq" id="WP_314515075.1">
    <property type="nucleotide sequence ID" value="NZ_JASJOU010000010.1"/>
</dbReference>
<comment type="caution">
    <text evidence="4">The sequence shown here is derived from an EMBL/GenBank/DDBJ whole genome shotgun (WGS) entry which is preliminary data.</text>
</comment>
<evidence type="ECO:0000313" key="5">
    <source>
        <dbReference type="Proteomes" id="UP001232063"/>
    </source>
</evidence>
<dbReference type="InterPro" id="IPR037238">
    <property type="entry name" value="YbiA-like_sf"/>
</dbReference>
<reference evidence="4" key="1">
    <citation type="submission" date="2023-05" db="EMBL/GenBank/DDBJ databases">
        <authorList>
            <person name="Zhang X."/>
        </authorList>
    </citation>
    <scope>NUCLEOTIDE SEQUENCE</scope>
    <source>
        <strain evidence="4">BD1B2-1</strain>
    </source>
</reference>
<evidence type="ECO:0000313" key="4">
    <source>
        <dbReference type="EMBL" id="MDJ1504128.1"/>
    </source>
</evidence>
<comment type="catalytic activity">
    <reaction evidence="2">
        <text>2,5-diamino-6-hydroxy-4-(5-phosphoribosylamino)-pyrimidine + H2O = 2,5,6-triamino-4-hydroxypyrimidine + D-ribose 5-phosphate</text>
        <dbReference type="Rhea" id="RHEA:23436"/>
        <dbReference type="ChEBI" id="CHEBI:15377"/>
        <dbReference type="ChEBI" id="CHEBI:58614"/>
        <dbReference type="ChEBI" id="CHEBI:78346"/>
        <dbReference type="ChEBI" id="CHEBI:137796"/>
    </reaction>
</comment>
<accession>A0AAE3RB51</accession>
<comment type="catalytic activity">
    <reaction evidence="1">
        <text>5-amino-6-(5-phospho-D-ribosylamino)uracil + H2O = 5,6-diaminouracil + D-ribose 5-phosphate</text>
        <dbReference type="Rhea" id="RHEA:55020"/>
        <dbReference type="ChEBI" id="CHEBI:15377"/>
        <dbReference type="ChEBI" id="CHEBI:46252"/>
        <dbReference type="ChEBI" id="CHEBI:58453"/>
        <dbReference type="ChEBI" id="CHEBI:78346"/>
    </reaction>
</comment>
<evidence type="ECO:0000256" key="1">
    <source>
        <dbReference type="ARBA" id="ARBA00000022"/>
    </source>
</evidence>
<evidence type="ECO:0000256" key="2">
    <source>
        <dbReference type="ARBA" id="ARBA00000751"/>
    </source>
</evidence>
<dbReference type="AlphaFoldDB" id="A0AAE3RB51"/>
<dbReference type="EMBL" id="JASJOU010000010">
    <property type="protein sequence ID" value="MDJ1504128.1"/>
    <property type="molecule type" value="Genomic_DNA"/>
</dbReference>
<name>A0AAE3RB51_9BACT</name>
<keyword evidence="5" id="KW-1185">Reference proteome</keyword>
<evidence type="ECO:0000259" key="3">
    <source>
        <dbReference type="Pfam" id="PF08719"/>
    </source>
</evidence>
<dbReference type="Pfam" id="PF08719">
    <property type="entry name" value="NADAR"/>
    <property type="match status" value="1"/>
</dbReference>
<dbReference type="SUPFAM" id="SSF143990">
    <property type="entry name" value="YbiA-like"/>
    <property type="match status" value="1"/>
</dbReference>